<feature type="compositionally biased region" description="Polar residues" evidence="1">
    <location>
        <begin position="147"/>
        <end position="160"/>
    </location>
</feature>
<dbReference type="Proteomes" id="UP000646745">
    <property type="component" value="Unassembled WGS sequence"/>
</dbReference>
<accession>A0ABQ3EB94</accession>
<evidence type="ECO:0000313" key="3">
    <source>
        <dbReference type="Proteomes" id="UP000646745"/>
    </source>
</evidence>
<comment type="caution">
    <text evidence="2">The sequence shown here is derived from an EMBL/GenBank/DDBJ whole genome shotgun (WGS) entry which is preliminary data.</text>
</comment>
<reference evidence="3" key="1">
    <citation type="journal article" date="2019" name="Int. J. Syst. Evol. Microbiol.">
        <title>The Global Catalogue of Microorganisms (GCM) 10K type strain sequencing project: providing services to taxonomists for standard genome sequencing and annotation.</title>
        <authorList>
            <consortium name="The Broad Institute Genomics Platform"/>
            <consortium name="The Broad Institute Genome Sequencing Center for Infectious Disease"/>
            <person name="Wu L."/>
            <person name="Ma J."/>
        </authorList>
    </citation>
    <scope>NUCLEOTIDE SEQUENCE [LARGE SCALE GENOMIC DNA]</scope>
    <source>
        <strain evidence="3">KCTC 32998</strain>
    </source>
</reference>
<dbReference type="PANTHER" id="PTHR38013:SF1">
    <property type="entry name" value="GLYCOPROTEIN_POLYSACCHARIDE METABOLISM"/>
    <property type="match status" value="1"/>
</dbReference>
<dbReference type="Pfam" id="PF09619">
    <property type="entry name" value="YscW"/>
    <property type="match status" value="1"/>
</dbReference>
<dbReference type="EMBL" id="BMZI01000008">
    <property type="protein sequence ID" value="GHB32070.1"/>
    <property type="molecule type" value="Genomic_DNA"/>
</dbReference>
<gene>
    <name evidence="2" type="ORF">GCM10009038_33520</name>
</gene>
<sequence>MLASLSLAPVSLTPCLPRRRFMFRWILALLALTALAGCASGPQFDTLAARVVSKQPITLPADATLEVQLTDESTGDVLASSRYERLGQLPIPVTLQYAPEAIDIDDIYRLSAQIRSNGRIAYLSDQPVSVFGRDDPSEPDIPVVTTGADSTPTEESATSP</sequence>
<organism evidence="2 3">
    <name type="scientific">Salinicola rhizosphaerae</name>
    <dbReference type="NCBI Taxonomy" id="1443141"/>
    <lineage>
        <taxon>Bacteria</taxon>
        <taxon>Pseudomonadati</taxon>
        <taxon>Pseudomonadota</taxon>
        <taxon>Gammaproteobacteria</taxon>
        <taxon>Oceanospirillales</taxon>
        <taxon>Halomonadaceae</taxon>
        <taxon>Salinicola</taxon>
    </lineage>
</organism>
<name>A0ABQ3EB94_9GAMM</name>
<dbReference type="PANTHER" id="PTHR38013">
    <property type="entry name" value="GLYCOPROTEIN/POLYSACCHARIDE METABOLISM"/>
    <property type="match status" value="1"/>
</dbReference>
<feature type="region of interest" description="Disordered" evidence="1">
    <location>
        <begin position="131"/>
        <end position="160"/>
    </location>
</feature>
<dbReference type="InterPro" id="IPR039366">
    <property type="entry name" value="Pilotin"/>
</dbReference>
<dbReference type="InterPro" id="IPR053196">
    <property type="entry name" value="Lipoprotein_YbaY-like"/>
</dbReference>
<keyword evidence="3" id="KW-1185">Reference proteome</keyword>
<evidence type="ECO:0000256" key="1">
    <source>
        <dbReference type="SAM" id="MobiDB-lite"/>
    </source>
</evidence>
<evidence type="ECO:0000313" key="2">
    <source>
        <dbReference type="EMBL" id="GHB32070.1"/>
    </source>
</evidence>
<proteinExistence type="predicted"/>
<protein>
    <recommendedName>
        <fullName evidence="4">YbaY family lipoprotein</fullName>
    </recommendedName>
</protein>
<evidence type="ECO:0008006" key="4">
    <source>
        <dbReference type="Google" id="ProtNLM"/>
    </source>
</evidence>